<evidence type="ECO:0000313" key="2">
    <source>
        <dbReference type="Proteomes" id="UP000789706"/>
    </source>
</evidence>
<dbReference type="AlphaFoldDB" id="A0A9N9CYQ9"/>
<dbReference type="Proteomes" id="UP000789706">
    <property type="component" value="Unassembled WGS sequence"/>
</dbReference>
<feature type="non-terminal residue" evidence="1">
    <location>
        <position position="65"/>
    </location>
</feature>
<evidence type="ECO:0000313" key="1">
    <source>
        <dbReference type="EMBL" id="CAG8619470.1"/>
    </source>
</evidence>
<comment type="caution">
    <text evidence="1">The sequence shown here is derived from an EMBL/GenBank/DDBJ whole genome shotgun (WGS) entry which is preliminary data.</text>
</comment>
<organism evidence="1 2">
    <name type="scientific">Diversispora eburnea</name>
    <dbReference type="NCBI Taxonomy" id="1213867"/>
    <lineage>
        <taxon>Eukaryota</taxon>
        <taxon>Fungi</taxon>
        <taxon>Fungi incertae sedis</taxon>
        <taxon>Mucoromycota</taxon>
        <taxon>Glomeromycotina</taxon>
        <taxon>Glomeromycetes</taxon>
        <taxon>Diversisporales</taxon>
        <taxon>Diversisporaceae</taxon>
        <taxon>Diversispora</taxon>
    </lineage>
</organism>
<keyword evidence="2" id="KW-1185">Reference proteome</keyword>
<sequence>MAFKKRELDGFNESINCKKCKKRKSINLSCLCRRCNAMNSLIVGSGNENIDDFIKVTQFTRESVN</sequence>
<gene>
    <name evidence="1" type="ORF">DEBURN_LOCUS10305</name>
</gene>
<reference evidence="1" key="1">
    <citation type="submission" date="2021-06" db="EMBL/GenBank/DDBJ databases">
        <authorList>
            <person name="Kallberg Y."/>
            <person name="Tangrot J."/>
            <person name="Rosling A."/>
        </authorList>
    </citation>
    <scope>NUCLEOTIDE SEQUENCE</scope>
    <source>
        <strain evidence="1">AZ414A</strain>
    </source>
</reference>
<name>A0A9N9CYQ9_9GLOM</name>
<dbReference type="EMBL" id="CAJVPK010002847">
    <property type="protein sequence ID" value="CAG8619470.1"/>
    <property type="molecule type" value="Genomic_DNA"/>
</dbReference>
<proteinExistence type="predicted"/>
<accession>A0A9N9CYQ9</accession>
<protein>
    <submittedName>
        <fullName evidence="1">7872_t:CDS:1</fullName>
    </submittedName>
</protein>